<dbReference type="GO" id="GO:0006355">
    <property type="term" value="P:regulation of DNA-templated transcription"/>
    <property type="evidence" value="ECO:0007669"/>
    <property type="project" value="InterPro"/>
</dbReference>
<dbReference type="CDD" id="cd13835">
    <property type="entry name" value="IHF_A"/>
    <property type="match status" value="1"/>
</dbReference>
<dbReference type="SUPFAM" id="SSF47729">
    <property type="entry name" value="IHF-like DNA-binding proteins"/>
    <property type="match status" value="1"/>
</dbReference>
<name>E6QAA5_9ZZZZ</name>
<evidence type="ECO:0000256" key="5">
    <source>
        <dbReference type="ARBA" id="ARBA00023163"/>
    </source>
</evidence>
<comment type="caution">
    <text evidence="7">The sequence shown here is derived from an EMBL/GenBank/DDBJ whole genome shotgun (WGS) entry which is preliminary data.</text>
</comment>
<evidence type="ECO:0000313" key="7">
    <source>
        <dbReference type="EMBL" id="CBI04131.1"/>
    </source>
</evidence>
<evidence type="ECO:0000256" key="4">
    <source>
        <dbReference type="ARBA" id="ARBA00023125"/>
    </source>
</evidence>
<evidence type="ECO:0000256" key="1">
    <source>
        <dbReference type="ARBA" id="ARBA00018329"/>
    </source>
</evidence>
<sequence length="103" mass="11345">MTVTKKDLTDHVADTTGLKARESKQLVEDFFDTIRETLASGEEVQLSGFGRFNILDKRSRPGRNPKTGESVEIAARRVVTFTASHSFKHQCNPGLAGSRPANI</sequence>
<dbReference type="Gene3D" id="4.10.520.10">
    <property type="entry name" value="IHF-like DNA-binding proteins"/>
    <property type="match status" value="1"/>
</dbReference>
<evidence type="ECO:0000256" key="3">
    <source>
        <dbReference type="ARBA" id="ARBA00023015"/>
    </source>
</evidence>
<dbReference type="GO" id="GO:0006310">
    <property type="term" value="P:DNA recombination"/>
    <property type="evidence" value="ECO:0007669"/>
    <property type="project" value="UniProtKB-KW"/>
</dbReference>
<dbReference type="EMBL" id="CABP01000047">
    <property type="protein sequence ID" value="CBI04131.1"/>
    <property type="molecule type" value="Genomic_DNA"/>
</dbReference>
<keyword evidence="5" id="KW-0804">Transcription</keyword>
<dbReference type="GO" id="GO:0003677">
    <property type="term" value="F:DNA binding"/>
    <property type="evidence" value="ECO:0007669"/>
    <property type="project" value="UniProtKB-KW"/>
</dbReference>
<proteinExistence type="predicted"/>
<dbReference type="GO" id="GO:0005829">
    <property type="term" value="C:cytosol"/>
    <property type="evidence" value="ECO:0007669"/>
    <property type="project" value="TreeGrafter"/>
</dbReference>
<dbReference type="Pfam" id="PF00216">
    <property type="entry name" value="Bac_DNA_binding"/>
    <property type="match status" value="1"/>
</dbReference>
<evidence type="ECO:0000256" key="6">
    <source>
        <dbReference type="ARBA" id="ARBA00023172"/>
    </source>
</evidence>
<dbReference type="InterPro" id="IPR005684">
    <property type="entry name" value="IHF_alpha"/>
</dbReference>
<keyword evidence="6" id="KW-0233">DNA recombination</keyword>
<reference evidence="7" key="1">
    <citation type="submission" date="2009-10" db="EMBL/GenBank/DDBJ databases">
        <title>Diversity of trophic interactions inside an arsenic-rich microbial ecosystem.</title>
        <authorList>
            <person name="Bertin P.N."/>
            <person name="Heinrich-Salmeron A."/>
            <person name="Pelletier E."/>
            <person name="Goulhen-Chollet F."/>
            <person name="Arsene-Ploetze F."/>
            <person name="Gallien S."/>
            <person name="Calteau A."/>
            <person name="Vallenet D."/>
            <person name="Casiot C."/>
            <person name="Chane-Woon-Ming B."/>
            <person name="Giloteaux L."/>
            <person name="Barakat M."/>
            <person name="Bonnefoy V."/>
            <person name="Bruneel O."/>
            <person name="Chandler M."/>
            <person name="Cleiss J."/>
            <person name="Duran R."/>
            <person name="Elbaz-Poulichet F."/>
            <person name="Fonknechten N."/>
            <person name="Lauga B."/>
            <person name="Mornico D."/>
            <person name="Ortet P."/>
            <person name="Schaeffer C."/>
            <person name="Siguier P."/>
            <person name="Alexander Thil Smith A."/>
            <person name="Van Dorsselaer A."/>
            <person name="Weissenbach J."/>
            <person name="Medigue C."/>
            <person name="Le Paslier D."/>
        </authorList>
    </citation>
    <scope>NUCLEOTIDE SEQUENCE</scope>
</reference>
<keyword evidence="2" id="KW-0810">Translation regulation</keyword>
<gene>
    <name evidence="7" type="primary">ihfA</name>
    <name evidence="7" type="ORF">CARN5_2441</name>
</gene>
<keyword evidence="4" id="KW-0238">DNA-binding</keyword>
<dbReference type="GO" id="GO:0009893">
    <property type="term" value="P:positive regulation of metabolic process"/>
    <property type="evidence" value="ECO:0007669"/>
    <property type="project" value="UniProtKB-ARBA"/>
</dbReference>
<dbReference type="PANTHER" id="PTHR33175">
    <property type="entry name" value="DNA-BINDING PROTEIN HU"/>
    <property type="match status" value="1"/>
</dbReference>
<dbReference type="PROSITE" id="PS00045">
    <property type="entry name" value="HISTONE_LIKE"/>
    <property type="match status" value="1"/>
</dbReference>
<dbReference type="AlphaFoldDB" id="E6QAA5"/>
<organism evidence="7">
    <name type="scientific">mine drainage metagenome</name>
    <dbReference type="NCBI Taxonomy" id="410659"/>
    <lineage>
        <taxon>unclassified sequences</taxon>
        <taxon>metagenomes</taxon>
        <taxon>ecological metagenomes</taxon>
    </lineage>
</organism>
<dbReference type="InterPro" id="IPR020816">
    <property type="entry name" value="Histone-like_DNA-bd_CS"/>
</dbReference>
<protein>
    <recommendedName>
        <fullName evidence="1">Integration host factor subunit alpha</fullName>
    </recommendedName>
</protein>
<dbReference type="GO" id="GO:0030527">
    <property type="term" value="F:structural constituent of chromatin"/>
    <property type="evidence" value="ECO:0007669"/>
    <property type="project" value="InterPro"/>
</dbReference>
<dbReference type="PANTHER" id="PTHR33175:SF2">
    <property type="entry name" value="INTEGRATION HOST FACTOR SUBUNIT ALPHA"/>
    <property type="match status" value="1"/>
</dbReference>
<accession>E6QAA5</accession>
<keyword evidence="3" id="KW-0805">Transcription regulation</keyword>
<dbReference type="SMART" id="SM00411">
    <property type="entry name" value="BHL"/>
    <property type="match status" value="1"/>
</dbReference>
<dbReference type="PRINTS" id="PR01727">
    <property type="entry name" value="DNABINDINGHU"/>
</dbReference>
<dbReference type="InterPro" id="IPR000119">
    <property type="entry name" value="Hist_DNA-bd"/>
</dbReference>
<dbReference type="NCBIfam" id="NF001401">
    <property type="entry name" value="PRK00285.1"/>
    <property type="match status" value="1"/>
</dbReference>
<dbReference type="GO" id="GO:0006417">
    <property type="term" value="P:regulation of translation"/>
    <property type="evidence" value="ECO:0007669"/>
    <property type="project" value="UniProtKB-KW"/>
</dbReference>
<dbReference type="InterPro" id="IPR010992">
    <property type="entry name" value="IHF-like_DNA-bd_dom_sf"/>
</dbReference>
<evidence type="ECO:0000256" key="2">
    <source>
        <dbReference type="ARBA" id="ARBA00022845"/>
    </source>
</evidence>